<dbReference type="InterPro" id="IPR036273">
    <property type="entry name" value="CRAL/TRIO_N_dom_sf"/>
</dbReference>
<dbReference type="Ensembl" id="ENSSANT00000011222.1">
    <property type="protein sequence ID" value="ENSSANP00000010475.1"/>
    <property type="gene ID" value="ENSSANG00000005737.1"/>
</dbReference>
<feature type="domain" description="Tyrosine specific protein phosphatases" evidence="4">
    <location>
        <begin position="447"/>
        <end position="531"/>
    </location>
</feature>
<keyword evidence="2" id="KW-0904">Protein phosphatase</keyword>
<feature type="domain" description="CRAL-TRIO" evidence="5">
    <location>
        <begin position="65"/>
        <end position="214"/>
    </location>
</feature>
<dbReference type="Pfam" id="PF00102">
    <property type="entry name" value="Y_phosphatase"/>
    <property type="match status" value="1"/>
</dbReference>
<dbReference type="PROSITE" id="PS50055">
    <property type="entry name" value="TYR_PHOSPHATASE_PTP"/>
    <property type="match status" value="1"/>
</dbReference>
<evidence type="ECO:0000256" key="1">
    <source>
        <dbReference type="ARBA" id="ARBA00013064"/>
    </source>
</evidence>
<keyword evidence="2" id="KW-0378">Hydrolase</keyword>
<dbReference type="InterPro" id="IPR050348">
    <property type="entry name" value="Protein-Tyr_Phosphatase"/>
</dbReference>
<dbReference type="CDD" id="cd00170">
    <property type="entry name" value="SEC14"/>
    <property type="match status" value="1"/>
</dbReference>
<gene>
    <name evidence="6" type="primary">ptpn9a</name>
</gene>
<dbReference type="FunFam" id="3.90.190.10:FF:000026">
    <property type="entry name" value="tyrosine-protein phosphatase non-receptor type 9"/>
    <property type="match status" value="1"/>
</dbReference>
<dbReference type="PANTHER" id="PTHR19134:SF285">
    <property type="entry name" value="TYROSINE-PROTEIN PHOSPHATASE NON-RECEPTOR TYPE 9"/>
    <property type="match status" value="1"/>
</dbReference>
<dbReference type="InterPro" id="IPR000387">
    <property type="entry name" value="Tyr_Pase_dom"/>
</dbReference>
<evidence type="ECO:0000313" key="6">
    <source>
        <dbReference type="Ensembl" id="ENSSANP00000010475.1"/>
    </source>
</evidence>
<dbReference type="Pfam" id="PF00650">
    <property type="entry name" value="CRAL_TRIO"/>
    <property type="match status" value="1"/>
</dbReference>
<dbReference type="CDD" id="cd14543">
    <property type="entry name" value="PTPc-N9"/>
    <property type="match status" value="1"/>
</dbReference>
<evidence type="ECO:0000313" key="7">
    <source>
        <dbReference type="Proteomes" id="UP000472260"/>
    </source>
</evidence>
<dbReference type="SUPFAM" id="SSF52087">
    <property type="entry name" value="CRAL/TRIO domain"/>
    <property type="match status" value="1"/>
</dbReference>
<dbReference type="SMART" id="SM01100">
    <property type="entry name" value="CRAL_TRIO_N"/>
    <property type="match status" value="1"/>
</dbReference>
<protein>
    <recommendedName>
        <fullName evidence="1">protein-tyrosine-phosphatase</fullName>
        <ecNumber evidence="1">3.1.3.48</ecNumber>
    </recommendedName>
</protein>
<dbReference type="InterPro" id="IPR003595">
    <property type="entry name" value="Tyr_Pase_cat"/>
</dbReference>
<dbReference type="SMART" id="SM00194">
    <property type="entry name" value="PTPc"/>
    <property type="match status" value="1"/>
</dbReference>
<evidence type="ECO:0000256" key="2">
    <source>
        <dbReference type="ARBA" id="ARBA00022912"/>
    </source>
</evidence>
<dbReference type="InterPro" id="IPR011074">
    <property type="entry name" value="CRAL/TRIO_N_dom"/>
</dbReference>
<feature type="domain" description="Tyrosine-protein phosphatase" evidence="3">
    <location>
        <begin position="270"/>
        <end position="540"/>
    </location>
</feature>
<dbReference type="SUPFAM" id="SSF52799">
    <property type="entry name" value="(Phosphotyrosine protein) phosphatases II"/>
    <property type="match status" value="1"/>
</dbReference>
<dbReference type="EC" id="3.1.3.48" evidence="1"/>
<dbReference type="PANTHER" id="PTHR19134">
    <property type="entry name" value="RECEPTOR-TYPE TYROSINE-PROTEIN PHOSPHATASE"/>
    <property type="match status" value="1"/>
</dbReference>
<dbReference type="SMART" id="SM00516">
    <property type="entry name" value="SEC14"/>
    <property type="match status" value="1"/>
</dbReference>
<dbReference type="GO" id="GO:0004725">
    <property type="term" value="F:protein tyrosine phosphatase activity"/>
    <property type="evidence" value="ECO:0007669"/>
    <property type="project" value="UniProtKB-EC"/>
</dbReference>
<dbReference type="InterPro" id="IPR029021">
    <property type="entry name" value="Prot-tyrosine_phosphatase-like"/>
</dbReference>
<evidence type="ECO:0000259" key="5">
    <source>
        <dbReference type="PROSITE" id="PS50191"/>
    </source>
</evidence>
<dbReference type="InterPro" id="IPR000242">
    <property type="entry name" value="PTP_cat"/>
</dbReference>
<dbReference type="InterPro" id="IPR036865">
    <property type="entry name" value="CRAL-TRIO_dom_sf"/>
</dbReference>
<evidence type="ECO:0000259" key="3">
    <source>
        <dbReference type="PROSITE" id="PS50055"/>
    </source>
</evidence>
<dbReference type="SUPFAM" id="SSF46938">
    <property type="entry name" value="CRAL/TRIO N-terminal domain"/>
    <property type="match status" value="1"/>
</dbReference>
<keyword evidence="7" id="KW-1185">Reference proteome</keyword>
<dbReference type="PROSITE" id="PS00383">
    <property type="entry name" value="TYR_PHOSPHATASE_1"/>
    <property type="match status" value="1"/>
</dbReference>
<reference evidence="6" key="1">
    <citation type="submission" date="2025-08" db="UniProtKB">
        <authorList>
            <consortium name="Ensembl"/>
        </authorList>
    </citation>
    <scope>IDENTIFICATION</scope>
</reference>
<name>A0A671KV34_9TELE</name>
<dbReference type="PRINTS" id="PR00700">
    <property type="entry name" value="PRTYPHPHTASE"/>
</dbReference>
<accession>A0A671KV34</accession>
<dbReference type="PROSITE" id="PS50191">
    <property type="entry name" value="CRAL_TRIO"/>
    <property type="match status" value="1"/>
</dbReference>
<dbReference type="AlphaFoldDB" id="A0A671KV34"/>
<evidence type="ECO:0000259" key="4">
    <source>
        <dbReference type="PROSITE" id="PS50056"/>
    </source>
</evidence>
<dbReference type="InterPro" id="IPR001251">
    <property type="entry name" value="CRAL-TRIO_dom"/>
</dbReference>
<dbReference type="Gene3D" id="3.90.190.10">
    <property type="entry name" value="Protein tyrosine phosphatase superfamily"/>
    <property type="match status" value="1"/>
</dbReference>
<dbReference type="Gene3D" id="3.40.525.10">
    <property type="entry name" value="CRAL-TRIO lipid binding domain"/>
    <property type="match status" value="1"/>
</dbReference>
<proteinExistence type="predicted"/>
<reference evidence="6" key="2">
    <citation type="submission" date="2025-09" db="UniProtKB">
        <authorList>
            <consortium name="Ensembl"/>
        </authorList>
    </citation>
    <scope>IDENTIFICATION</scope>
</reference>
<dbReference type="InterPro" id="IPR016130">
    <property type="entry name" value="Tyr_Pase_AS"/>
</dbReference>
<sequence>FRATKQFLEEINKWTSQHGVSPLSWDVAVKFLMARKFDVLRAIELFHSYRETRLREGIVKLQPHEEPLRSELLSGKFTVLGVRDPSGASIALYTAKLHHPSKTGNHVVLQALFYLLDRAVESWWVFVWFRCQSKSEKSVQPFACWLQGAFPARLKKVLIVGAPVWFRVPYNLLSLLLKEKLRERVQMVKMSDLRQHLPRDCLPEHLGGCLPLDVHSWNLQLLSEQNGRVDPVDELVGIPLENTSIHVPGPEAMGLAELMAHLNRAQRSGIYLEYEELRREQPPGTFTCALAAHNQERNRYGDVLCLDQTRVRLKARRNERSDYINASFMDGYKQKNAYIGTQGPLEKTYGDFWRMVWEQSVLVIVMTTRTDEGGRRKCGQYWPKEEGGQEVYGHIAVVNHRVDKQAHYNQTTLELHNTETFEQRQVTHFQFLSWPDYGVPSSALSLIDFLGAVKHQQQWAVQAFGSQWRGHPLGPPMVVHCSAGIGRTGTFCALDICLSELQDVGTLNICQTVRRMRAQRAFSIQTPEQYYFCHTAILEHAQRQGLLSANQ</sequence>
<organism evidence="6 7">
    <name type="scientific">Sinocyclocheilus anshuiensis</name>
    <dbReference type="NCBI Taxonomy" id="1608454"/>
    <lineage>
        <taxon>Eukaryota</taxon>
        <taxon>Metazoa</taxon>
        <taxon>Chordata</taxon>
        <taxon>Craniata</taxon>
        <taxon>Vertebrata</taxon>
        <taxon>Euteleostomi</taxon>
        <taxon>Actinopterygii</taxon>
        <taxon>Neopterygii</taxon>
        <taxon>Teleostei</taxon>
        <taxon>Ostariophysi</taxon>
        <taxon>Cypriniformes</taxon>
        <taxon>Cyprinidae</taxon>
        <taxon>Cyprininae</taxon>
        <taxon>Sinocyclocheilus</taxon>
    </lineage>
</organism>
<dbReference type="PROSITE" id="PS50056">
    <property type="entry name" value="TYR_PHOSPHATASE_2"/>
    <property type="match status" value="1"/>
</dbReference>
<dbReference type="Proteomes" id="UP000472260">
    <property type="component" value="Unassembled WGS sequence"/>
</dbReference>
<dbReference type="SMART" id="SM00404">
    <property type="entry name" value="PTPc_motif"/>
    <property type="match status" value="1"/>
</dbReference>